<dbReference type="InterPro" id="IPR039425">
    <property type="entry name" value="RNA_pol_sigma-70-like"/>
</dbReference>
<dbReference type="GO" id="GO:0016987">
    <property type="term" value="F:sigma factor activity"/>
    <property type="evidence" value="ECO:0007669"/>
    <property type="project" value="UniProtKB-KW"/>
</dbReference>
<gene>
    <name evidence="7" type="ORF">H9863_00545</name>
</gene>
<dbReference type="SUPFAM" id="SSF88946">
    <property type="entry name" value="Sigma2 domain of RNA polymerase sigma factors"/>
    <property type="match status" value="1"/>
</dbReference>
<keyword evidence="2" id="KW-0805">Transcription regulation</keyword>
<dbReference type="AlphaFoldDB" id="A0A9D1UYL1"/>
<dbReference type="GO" id="GO:0003677">
    <property type="term" value="F:DNA binding"/>
    <property type="evidence" value="ECO:0007669"/>
    <property type="project" value="InterPro"/>
</dbReference>
<dbReference type="Gene3D" id="1.10.1740.10">
    <property type="match status" value="1"/>
</dbReference>
<feature type="coiled-coil region" evidence="5">
    <location>
        <begin position="109"/>
        <end position="139"/>
    </location>
</feature>
<dbReference type="InterPro" id="IPR007627">
    <property type="entry name" value="RNA_pol_sigma70_r2"/>
</dbReference>
<dbReference type="InterPro" id="IPR013325">
    <property type="entry name" value="RNA_pol_sigma_r2"/>
</dbReference>
<dbReference type="NCBIfam" id="TIGR02937">
    <property type="entry name" value="sigma70-ECF"/>
    <property type="match status" value="1"/>
</dbReference>
<dbReference type="Gene3D" id="1.10.10.10">
    <property type="entry name" value="Winged helix-like DNA-binding domain superfamily/Winged helix DNA-binding domain"/>
    <property type="match status" value="1"/>
</dbReference>
<accession>A0A9D1UYL1</accession>
<reference evidence="7" key="1">
    <citation type="journal article" date="2021" name="PeerJ">
        <title>Extensive microbial diversity within the chicken gut microbiome revealed by metagenomics and culture.</title>
        <authorList>
            <person name="Gilroy R."/>
            <person name="Ravi A."/>
            <person name="Getino M."/>
            <person name="Pursley I."/>
            <person name="Horton D.L."/>
            <person name="Alikhan N.F."/>
            <person name="Baker D."/>
            <person name="Gharbi K."/>
            <person name="Hall N."/>
            <person name="Watson M."/>
            <person name="Adriaenssens E.M."/>
            <person name="Foster-Nyarko E."/>
            <person name="Jarju S."/>
            <person name="Secka A."/>
            <person name="Antonio M."/>
            <person name="Oren A."/>
            <person name="Chaudhuri R.R."/>
            <person name="La Ragione R."/>
            <person name="Hildebrand F."/>
            <person name="Pallen M.J."/>
        </authorList>
    </citation>
    <scope>NUCLEOTIDE SEQUENCE</scope>
    <source>
        <strain evidence="7">23274</strain>
    </source>
</reference>
<proteinExistence type="inferred from homology"/>
<reference evidence="7" key="2">
    <citation type="submission" date="2021-04" db="EMBL/GenBank/DDBJ databases">
        <authorList>
            <person name="Gilroy R."/>
        </authorList>
    </citation>
    <scope>NUCLEOTIDE SEQUENCE</scope>
    <source>
        <strain evidence="7">23274</strain>
    </source>
</reference>
<sequence length="187" mass="21921">MDDEKFIAGLNGKNEAAWQQLYMEYYAPLCAYAERLAKGNWGVEDIVQDCMLELWNSSFQFPNVKALTAWLYQVVYNRTLNAMRDRANSHRLLEGYAREMYSEDEAVDFAAEETAVARLRKALRELTRQQQEIIRLTLDGMKVKEVAEALGVSDNTVKMQKKRAYTTLRDRLRKSWNVLLVFFFKKR</sequence>
<keyword evidence="3" id="KW-0731">Sigma factor</keyword>
<organism evidence="7 8">
    <name type="scientific">Candidatus Odoribacter faecigallinarum</name>
    <dbReference type="NCBI Taxonomy" id="2838706"/>
    <lineage>
        <taxon>Bacteria</taxon>
        <taxon>Pseudomonadati</taxon>
        <taxon>Bacteroidota</taxon>
        <taxon>Bacteroidia</taxon>
        <taxon>Bacteroidales</taxon>
        <taxon>Odoribacteraceae</taxon>
        <taxon>Odoribacter</taxon>
    </lineage>
</organism>
<keyword evidence="5" id="KW-0175">Coiled coil</keyword>
<evidence type="ECO:0000256" key="5">
    <source>
        <dbReference type="SAM" id="Coils"/>
    </source>
</evidence>
<evidence type="ECO:0000256" key="3">
    <source>
        <dbReference type="ARBA" id="ARBA00023082"/>
    </source>
</evidence>
<evidence type="ECO:0000313" key="7">
    <source>
        <dbReference type="EMBL" id="HIX02594.1"/>
    </source>
</evidence>
<protein>
    <submittedName>
        <fullName evidence="7">Sigma-70 family RNA polymerase sigma factor</fullName>
    </submittedName>
</protein>
<evidence type="ECO:0000256" key="2">
    <source>
        <dbReference type="ARBA" id="ARBA00023015"/>
    </source>
</evidence>
<dbReference type="Proteomes" id="UP000824202">
    <property type="component" value="Unassembled WGS sequence"/>
</dbReference>
<dbReference type="Pfam" id="PF08281">
    <property type="entry name" value="Sigma70_r4_2"/>
    <property type="match status" value="1"/>
</dbReference>
<dbReference type="PRINTS" id="PR00038">
    <property type="entry name" value="HTHLUXR"/>
</dbReference>
<evidence type="ECO:0000256" key="1">
    <source>
        <dbReference type="ARBA" id="ARBA00010641"/>
    </source>
</evidence>
<evidence type="ECO:0000313" key="8">
    <source>
        <dbReference type="Proteomes" id="UP000824202"/>
    </source>
</evidence>
<dbReference type="EMBL" id="DXFT01000011">
    <property type="protein sequence ID" value="HIX02594.1"/>
    <property type="molecule type" value="Genomic_DNA"/>
</dbReference>
<dbReference type="GO" id="GO:0006352">
    <property type="term" value="P:DNA-templated transcription initiation"/>
    <property type="evidence" value="ECO:0007669"/>
    <property type="project" value="InterPro"/>
</dbReference>
<evidence type="ECO:0000256" key="4">
    <source>
        <dbReference type="ARBA" id="ARBA00023163"/>
    </source>
</evidence>
<dbReference type="InterPro" id="IPR000792">
    <property type="entry name" value="Tscrpt_reg_LuxR_C"/>
</dbReference>
<comment type="caution">
    <text evidence="7">The sequence shown here is derived from an EMBL/GenBank/DDBJ whole genome shotgun (WGS) entry which is preliminary data.</text>
</comment>
<dbReference type="InterPro" id="IPR013249">
    <property type="entry name" value="RNA_pol_sigma70_r4_t2"/>
</dbReference>
<dbReference type="PANTHER" id="PTHR43133">
    <property type="entry name" value="RNA POLYMERASE ECF-TYPE SIGMA FACTO"/>
    <property type="match status" value="1"/>
</dbReference>
<dbReference type="PANTHER" id="PTHR43133:SF46">
    <property type="entry name" value="RNA POLYMERASE SIGMA-70 FACTOR ECF SUBFAMILY"/>
    <property type="match status" value="1"/>
</dbReference>
<comment type="similarity">
    <text evidence="1">Belongs to the sigma-70 factor family. ECF subfamily.</text>
</comment>
<dbReference type="Pfam" id="PF04542">
    <property type="entry name" value="Sigma70_r2"/>
    <property type="match status" value="1"/>
</dbReference>
<evidence type="ECO:0000259" key="6">
    <source>
        <dbReference type="SMART" id="SM00421"/>
    </source>
</evidence>
<dbReference type="SUPFAM" id="SSF88659">
    <property type="entry name" value="Sigma3 and sigma4 domains of RNA polymerase sigma factors"/>
    <property type="match status" value="1"/>
</dbReference>
<dbReference type="InterPro" id="IPR036388">
    <property type="entry name" value="WH-like_DNA-bd_sf"/>
</dbReference>
<name>A0A9D1UYL1_9BACT</name>
<dbReference type="InterPro" id="IPR013324">
    <property type="entry name" value="RNA_pol_sigma_r3/r4-like"/>
</dbReference>
<keyword evidence="4" id="KW-0804">Transcription</keyword>
<dbReference type="SMART" id="SM00421">
    <property type="entry name" value="HTH_LUXR"/>
    <property type="match status" value="1"/>
</dbReference>
<feature type="domain" description="HTH luxR-type" evidence="6">
    <location>
        <begin position="123"/>
        <end position="175"/>
    </location>
</feature>
<dbReference type="InterPro" id="IPR014284">
    <property type="entry name" value="RNA_pol_sigma-70_dom"/>
</dbReference>